<dbReference type="Pfam" id="PF09823">
    <property type="entry name" value="DUF2357"/>
    <property type="match status" value="1"/>
</dbReference>
<evidence type="ECO:0000313" key="3">
    <source>
        <dbReference type="Proteomes" id="UP000001424"/>
    </source>
</evidence>
<sequence>MSLVALHRVHFDIGSGVQIEIESVLGRGQTHAVLFAAPGLVSADEEVDAKQFSSGGLPPMCWRAGGELFEPFQLREDTDYFVDVTVPLPIVETCQRAATHSAWPFNLRLASAFTREPVKRWREIEVGGRQHTIVTGQLRLRSHAGVLDLGTELGGSLRAEVVCRKLQYFDEFKSLLDGLAEKATELLLAYDTPVSLSFGLSQEQAGNDAALHFLLRYVMSPLQLPAAFAEVLNTPHARLVERLEVKPIEEVEEGHTDLISDHLDVSSLGQGGPLARFFGGYTPRELPQRETFESHDTPENRYAKALLEHCRLLAQRLEVRMGARKRKAAEREAKSWSLQLDELLQHGLWREVGPLGQLPANSQIMLRGRGYKELFRLDLSLRMSLGLAWSHGTDLADGLVGDSRPVNQIYEYWCFFVLRDVLRSLCLETGGGNFLSVSADGLRVQLAKGRRSECRFEYTCGNGTSLGVSLFYNRRFLRPRVPQNDWSGSYTAAFDPDYSILIRSPNGPAHWLHFDAKYRLERQQAEAMFEADEDSDDDAGVMADYEAELVRVHKQEDLFKMHTYRDGILSTRGAYVLFPGDGVGGQTVNPNPNLFVRHPSALGSPADQLVPSVGAFPLTPEGSGGQVEAISELLKATLEEVGAGAPYEEERGWFGPTP</sequence>
<feature type="domain" description="DUF2357" evidence="1">
    <location>
        <begin position="135"/>
        <end position="377"/>
    </location>
</feature>
<dbReference type="InterPro" id="IPR007505">
    <property type="entry name" value="PDDEXK_7"/>
</dbReference>
<gene>
    <name evidence="2" type="ordered locus">CV_0007</name>
</gene>
<dbReference type="OrthoDB" id="32195at2"/>
<keyword evidence="3" id="KW-1185">Reference proteome</keyword>
<evidence type="ECO:0000259" key="1">
    <source>
        <dbReference type="Pfam" id="PF09823"/>
    </source>
</evidence>
<dbReference type="RefSeq" id="WP_011133562.1">
    <property type="nucleotide sequence ID" value="NC_005085.1"/>
</dbReference>
<dbReference type="KEGG" id="cvi:CV_0007"/>
<dbReference type="AlphaFoldDB" id="Q7P254"/>
<accession>Q7P254</accession>
<proteinExistence type="predicted"/>
<dbReference type="STRING" id="243365.CV_0007"/>
<dbReference type="Pfam" id="PF04411">
    <property type="entry name" value="PDDEXK_7"/>
    <property type="match status" value="1"/>
</dbReference>
<name>Q7P254_CHRVO</name>
<evidence type="ECO:0000313" key="2">
    <source>
        <dbReference type="EMBL" id="AAQ57687.1"/>
    </source>
</evidence>
<protein>
    <recommendedName>
        <fullName evidence="1">DUF2357 domain-containing protein</fullName>
    </recommendedName>
</protein>
<organism evidence="2 3">
    <name type="scientific">Chromobacterium violaceum (strain ATCC 12472 / DSM 30191 / JCM 1249 / CCUG 213 / NBRC 12614 / NCIMB 9131 / NCTC 9757 / MK)</name>
    <dbReference type="NCBI Taxonomy" id="243365"/>
    <lineage>
        <taxon>Bacteria</taxon>
        <taxon>Pseudomonadati</taxon>
        <taxon>Pseudomonadota</taxon>
        <taxon>Betaproteobacteria</taxon>
        <taxon>Neisseriales</taxon>
        <taxon>Chromobacteriaceae</taxon>
        <taxon>Chromobacterium</taxon>
    </lineage>
</organism>
<dbReference type="EMBL" id="AE016825">
    <property type="protein sequence ID" value="AAQ57687.1"/>
    <property type="molecule type" value="Genomic_DNA"/>
</dbReference>
<dbReference type="Proteomes" id="UP000001424">
    <property type="component" value="Chromosome"/>
</dbReference>
<dbReference type="InterPro" id="IPR018633">
    <property type="entry name" value="DUF2357"/>
</dbReference>
<reference evidence="2 3" key="1">
    <citation type="journal article" date="2003" name="Proc. Natl. Acad. Sci. U.S.A.">
        <title>The complete genome sequence of Chromobacterium violaceum reveals remarkable and exploitable bacterial adaptability.</title>
        <authorList>
            <person name="Vasconcelos A.T.R."/>
            <person name="de Almeida D.F."/>
            <person name="Almeida F.C."/>
            <person name="de Almeida L.G.P."/>
            <person name="de Almeida R."/>
            <person name="Goncalves J.A.A."/>
            <person name="Andrade E.M."/>
            <person name="Antonio R.V."/>
            <person name="Araripe J."/>
            <person name="de Araujo M.F.F."/>
            <person name="Filho S.A."/>
            <person name="Azevedo V."/>
            <person name="Batista A.J."/>
            <person name="Bataus L.A.M."/>
            <person name="Batista J.S."/>
            <person name="Belo A."/>
            <person name="vander Berg C."/>
            <person name="Blamey J."/>
            <person name="Bogo M."/>
            <person name="Bonato S."/>
            <person name="Bordignon J."/>
            <person name="Brito C.A."/>
            <person name="Brocchi M."/>
            <person name="Burity H.A."/>
            <person name="Camargo A.A."/>
            <person name="Cardoso D.D.P."/>
            <person name="Carneiro N.P."/>
            <person name="Carraro D.M."/>
            <person name="Carvalho C.M.B."/>
            <person name="Cascardo J.C.M."/>
            <person name="Cavada B.S."/>
            <person name="Chueire L.M.O."/>
            <person name="Pasa T.B.C."/>
            <person name="Duran N."/>
            <person name="Fagundes N."/>
            <person name="Falcao C.L."/>
            <person name="Fantinatti F."/>
            <person name="Farias I.P."/>
            <person name="Felipe M.S.S."/>
            <person name="Ferrari L.P."/>
            <person name="Ferro J.A."/>
            <person name="Ferro M.I.T."/>
            <person name="Franco G.R."/>
            <person name="Freitas N.S.A."/>
            <person name="Furlan L.R."/>
            <person name="Gazzinelli R.T."/>
            <person name="Gomes E.A."/>
            <person name="Goncalves P.R."/>
            <person name="Grangeiro T.B."/>
            <person name="Grattapaglia D."/>
            <person name="Grisard E.C."/>
            <person name="Guimaraes C.T."/>
            <person name="Hanna E.S."/>
            <person name="Hungria M."/>
            <person name="Jardim S.N."/>
            <person name="Laurino J."/>
            <person name="Leoi L.C.T."/>
            <person name="Fassarella L."/>
            <person name="Lima A."/>
            <person name="Loureiro M.F."/>
            <person name="Lyra M.C.P."/>
            <person name="Macedo M."/>
            <person name="Madeira H.M.F."/>
            <person name="Manfio G.P."/>
            <person name="Maranhao A.Q."/>
            <person name="Martins W.S."/>
            <person name="di Mauro S.M.Z."/>
            <person name="de Medeiros S.R.B."/>
            <person name="Meissner R.D.V."/>
            <person name="Menck C.F.M."/>
            <person name="Moreira M.A.M."/>
            <person name="Nascimento F.F."/>
            <person name="Nicolas M.F."/>
            <person name="Oliveira J.G."/>
            <person name="Oliveira S.C."/>
            <person name="Paixao R.F.C."/>
            <person name="Parente J.A."/>
            <person name="Pedrosa F.O."/>
            <person name="Pena S.J.D."/>
            <person name="Perreira J.O."/>
            <person name="Perreira M."/>
            <person name="Pinto L.S.R.C."/>
            <person name="Pinto L.S."/>
            <person name="Porto J.I.R."/>
            <person name="Potrich D.P."/>
            <person name="Neto C.E.R."/>
            <person name="Reis A.M.M."/>
            <person name="Rigo L.U."/>
            <person name="Rondinelli E."/>
            <person name="dos Santos E.B.P."/>
            <person name="Santos F.R."/>
            <person name="Schneider M.P.C."/>
            <person name="Seuanez H.N."/>
            <person name="Silva A.M.R."/>
            <person name="da Silva A.L.C."/>
            <person name="Silva D.W."/>
            <person name="Silva R."/>
            <person name="Simoes I.C."/>
            <person name="Simon D."/>
            <person name="Soares C.M.A."/>
            <person name="Soares R.B.A."/>
            <person name="Souza E.M."/>
            <person name="Souza K.R.L."/>
            <person name="Souza R.C."/>
            <person name="Steffens M.B.R."/>
            <person name="Steindel M."/>
            <person name="Teixeira S.R."/>
            <person name="Urmenyi T."/>
            <person name="Vettore A."/>
            <person name="Wassem R."/>
            <person name="Zaha A."/>
            <person name="Simpson A.J.G."/>
        </authorList>
    </citation>
    <scope>NUCLEOTIDE SEQUENCE [LARGE SCALE GENOMIC DNA]</scope>
    <source>
        <strain evidence="3">ATCC 12472 / DSM 30191 / JCM 1249 / NBRC 12614 / NCIMB 9131 / NCTC 9757</strain>
    </source>
</reference>
<dbReference type="eggNOG" id="COG1700">
    <property type="taxonomic scope" value="Bacteria"/>
</dbReference>
<dbReference type="HOGENOM" id="CLU_027714_0_0_4"/>